<reference evidence="2 3" key="1">
    <citation type="submission" date="2016-11" db="EMBL/GenBank/DDBJ databases">
        <authorList>
            <person name="Jaros S."/>
            <person name="Januszkiewicz K."/>
            <person name="Wedrychowicz H."/>
        </authorList>
    </citation>
    <scope>NUCLEOTIDE SEQUENCE [LARGE SCALE GENOMIC DNA]</scope>
    <source>
        <strain evidence="2 3">DSM 16917</strain>
    </source>
</reference>
<dbReference type="Proteomes" id="UP000184268">
    <property type="component" value="Unassembled WGS sequence"/>
</dbReference>
<protein>
    <submittedName>
        <fullName evidence="2">Uncharacterized protein</fullName>
    </submittedName>
</protein>
<dbReference type="EMBL" id="FQXG01000004">
    <property type="protein sequence ID" value="SHH74299.1"/>
    <property type="molecule type" value="Genomic_DNA"/>
</dbReference>
<name>A0A1M5VGC1_9GAMM</name>
<keyword evidence="1" id="KW-0472">Membrane</keyword>
<organism evidence="2 3">
    <name type="scientific">Ferrimonas marina</name>
    <dbReference type="NCBI Taxonomy" id="299255"/>
    <lineage>
        <taxon>Bacteria</taxon>
        <taxon>Pseudomonadati</taxon>
        <taxon>Pseudomonadota</taxon>
        <taxon>Gammaproteobacteria</taxon>
        <taxon>Alteromonadales</taxon>
        <taxon>Ferrimonadaceae</taxon>
        <taxon>Ferrimonas</taxon>
    </lineage>
</organism>
<proteinExistence type="predicted"/>
<evidence type="ECO:0000313" key="3">
    <source>
        <dbReference type="Proteomes" id="UP000184268"/>
    </source>
</evidence>
<keyword evidence="1" id="KW-0812">Transmembrane</keyword>
<dbReference type="RefSeq" id="WP_169799577.1">
    <property type="nucleotide sequence ID" value="NZ_FQXG01000004.1"/>
</dbReference>
<gene>
    <name evidence="2" type="ORF">SAMN02745129_2766</name>
</gene>
<evidence type="ECO:0000256" key="1">
    <source>
        <dbReference type="SAM" id="Phobius"/>
    </source>
</evidence>
<keyword evidence="1" id="KW-1133">Transmembrane helix</keyword>
<sequence>MKRGMYLLAMFPGLAMAHPGHGGLGHFHHAWDVLLMMVVVGVIGAGLAWHKRR</sequence>
<accession>A0A1M5VGC1</accession>
<dbReference type="STRING" id="299255.SAMN02745129_2766"/>
<feature type="transmembrane region" description="Helical" evidence="1">
    <location>
        <begin position="29"/>
        <end position="49"/>
    </location>
</feature>
<dbReference type="AlphaFoldDB" id="A0A1M5VGC1"/>
<evidence type="ECO:0000313" key="2">
    <source>
        <dbReference type="EMBL" id="SHH74299.1"/>
    </source>
</evidence>
<keyword evidence="3" id="KW-1185">Reference proteome</keyword>